<sequence length="156" mass="17238">MVQNKKNKSSSKEAGHQEIQSNGKNAVTTNKYETLVDLTEEMHETSIPNSKEQHNRNSATTGTSVVADSQNVQPSTAITKENNYPCHNDANDKENEHAEESVSSDEAPANNNKGDCTSWQNNDNINEEESGIDIGDDDEEAKKVIMKVAKMRIMQS</sequence>
<organism evidence="2 3">
    <name type="scientific">Anisodus acutangulus</name>
    <dbReference type="NCBI Taxonomy" id="402998"/>
    <lineage>
        <taxon>Eukaryota</taxon>
        <taxon>Viridiplantae</taxon>
        <taxon>Streptophyta</taxon>
        <taxon>Embryophyta</taxon>
        <taxon>Tracheophyta</taxon>
        <taxon>Spermatophyta</taxon>
        <taxon>Magnoliopsida</taxon>
        <taxon>eudicotyledons</taxon>
        <taxon>Gunneridae</taxon>
        <taxon>Pentapetalae</taxon>
        <taxon>asterids</taxon>
        <taxon>lamiids</taxon>
        <taxon>Solanales</taxon>
        <taxon>Solanaceae</taxon>
        <taxon>Solanoideae</taxon>
        <taxon>Hyoscyameae</taxon>
        <taxon>Anisodus</taxon>
    </lineage>
</organism>
<evidence type="ECO:0000256" key="1">
    <source>
        <dbReference type="SAM" id="MobiDB-lite"/>
    </source>
</evidence>
<feature type="compositionally biased region" description="Basic and acidic residues" evidence="1">
    <location>
        <begin position="89"/>
        <end position="100"/>
    </location>
</feature>
<feature type="compositionally biased region" description="Polar residues" evidence="1">
    <location>
        <begin position="109"/>
        <end position="120"/>
    </location>
</feature>
<dbReference type="Proteomes" id="UP001152561">
    <property type="component" value="Unassembled WGS sequence"/>
</dbReference>
<feature type="compositionally biased region" description="Polar residues" evidence="1">
    <location>
        <begin position="46"/>
        <end position="82"/>
    </location>
</feature>
<comment type="caution">
    <text evidence="2">The sequence shown here is derived from an EMBL/GenBank/DDBJ whole genome shotgun (WGS) entry which is preliminary data.</text>
</comment>
<reference evidence="3" key="1">
    <citation type="journal article" date="2023" name="Proc. Natl. Acad. Sci. U.S.A.">
        <title>Genomic and structural basis for evolution of tropane alkaloid biosynthesis.</title>
        <authorList>
            <person name="Wanga Y.-J."/>
            <person name="Taina T."/>
            <person name="Yua J.-Y."/>
            <person name="Lia J."/>
            <person name="Xua B."/>
            <person name="Chenc J."/>
            <person name="D'Auriad J.C."/>
            <person name="Huanga J.-P."/>
            <person name="Huanga S.-X."/>
        </authorList>
    </citation>
    <scope>NUCLEOTIDE SEQUENCE [LARGE SCALE GENOMIC DNA]</scope>
    <source>
        <strain evidence="3">cv. KIB-2019</strain>
    </source>
</reference>
<protein>
    <submittedName>
        <fullName evidence="2">Uncharacterized protein</fullName>
    </submittedName>
</protein>
<dbReference type="AlphaFoldDB" id="A0A9Q1MCH1"/>
<dbReference type="EMBL" id="JAJAGQ010000008">
    <property type="protein sequence ID" value="KAJ8556424.1"/>
    <property type="molecule type" value="Genomic_DNA"/>
</dbReference>
<evidence type="ECO:0000313" key="3">
    <source>
        <dbReference type="Proteomes" id="UP001152561"/>
    </source>
</evidence>
<feature type="region of interest" description="Disordered" evidence="1">
    <location>
        <begin position="1"/>
        <end position="139"/>
    </location>
</feature>
<proteinExistence type="predicted"/>
<name>A0A9Q1MCH1_9SOLA</name>
<feature type="compositionally biased region" description="Acidic residues" evidence="1">
    <location>
        <begin position="125"/>
        <end position="139"/>
    </location>
</feature>
<keyword evidence="3" id="KW-1185">Reference proteome</keyword>
<gene>
    <name evidence="2" type="ORF">K7X08_029815</name>
</gene>
<accession>A0A9Q1MCH1</accession>
<feature type="compositionally biased region" description="Polar residues" evidence="1">
    <location>
        <begin position="18"/>
        <end position="32"/>
    </location>
</feature>
<evidence type="ECO:0000313" key="2">
    <source>
        <dbReference type="EMBL" id="KAJ8556424.1"/>
    </source>
</evidence>